<dbReference type="AlphaFoldDB" id="B4IXW3"/>
<dbReference type="PANTHER" id="PTHR41152:SF8">
    <property type="entry name" value="AT26438P-RELATED"/>
    <property type="match status" value="1"/>
</dbReference>
<gene>
    <name evidence="4" type="primary">Dgri\GH16269</name>
    <name evidence="4" type="ORF">Dgri_GH16269</name>
</gene>
<feature type="transmembrane region" description="Helical" evidence="2">
    <location>
        <begin position="117"/>
        <end position="140"/>
    </location>
</feature>
<sequence>MNQVWLLFKVLQVVLDLICISIHITGSLHFAEPLPHNLIFCGTFSSFFLLSVIRCIRLIGGQRTVLHPELIIAVCSMLLHFICAWVSMQYAEGDFHLQFMGPREELDHAYFGYCKKQSLACIVTGAVYLLQAILVLDLIVKSPPNEDLRPMWRVSDPPIRDAKLNIMNNEERDKLARTTADVYFLGKKVDHWLRLKSQWFRQLAGGQPQMSMERARLERPTSIVILGSPTRTTGDNNNNSNKQKDDEAEDEDEDEDEDTGWGEDKRGSLVAAVSA</sequence>
<evidence type="ECO:0000313" key="5">
    <source>
        <dbReference type="Proteomes" id="UP000001070"/>
    </source>
</evidence>
<keyword evidence="2" id="KW-1133">Transmembrane helix</keyword>
<dbReference type="OrthoDB" id="7789408at2759"/>
<keyword evidence="2" id="KW-0812">Transmembrane</keyword>
<accession>B4IXW3</accession>
<dbReference type="OMA" id="IVKIPQA"/>
<dbReference type="PhylomeDB" id="B4IXW3"/>
<feature type="region of interest" description="Disordered" evidence="1">
    <location>
        <begin position="221"/>
        <end position="275"/>
    </location>
</feature>
<name>B4IXW3_DROGR</name>
<reference evidence="4 5" key="1">
    <citation type="journal article" date="2007" name="Nature">
        <title>Evolution of genes and genomes on the Drosophila phylogeny.</title>
        <authorList>
            <consortium name="Drosophila 12 Genomes Consortium"/>
            <person name="Clark A.G."/>
            <person name="Eisen M.B."/>
            <person name="Smith D.R."/>
            <person name="Bergman C.M."/>
            <person name="Oliver B."/>
            <person name="Markow T.A."/>
            <person name="Kaufman T.C."/>
            <person name="Kellis M."/>
            <person name="Gelbart W."/>
            <person name="Iyer V.N."/>
            <person name="Pollard D.A."/>
            <person name="Sackton T.B."/>
            <person name="Larracuente A.M."/>
            <person name="Singh N.D."/>
            <person name="Abad J.P."/>
            <person name="Abt D.N."/>
            <person name="Adryan B."/>
            <person name="Aguade M."/>
            <person name="Akashi H."/>
            <person name="Anderson W.W."/>
            <person name="Aquadro C.F."/>
            <person name="Ardell D.H."/>
            <person name="Arguello R."/>
            <person name="Artieri C.G."/>
            <person name="Barbash D.A."/>
            <person name="Barker D."/>
            <person name="Barsanti P."/>
            <person name="Batterham P."/>
            <person name="Batzoglou S."/>
            <person name="Begun D."/>
            <person name="Bhutkar A."/>
            <person name="Blanco E."/>
            <person name="Bosak S.A."/>
            <person name="Bradley R.K."/>
            <person name="Brand A.D."/>
            <person name="Brent M.R."/>
            <person name="Brooks A.N."/>
            <person name="Brown R.H."/>
            <person name="Butlin R.K."/>
            <person name="Caggese C."/>
            <person name="Calvi B.R."/>
            <person name="Bernardo de Carvalho A."/>
            <person name="Caspi A."/>
            <person name="Castrezana S."/>
            <person name="Celniker S.E."/>
            <person name="Chang J.L."/>
            <person name="Chapple C."/>
            <person name="Chatterji S."/>
            <person name="Chinwalla A."/>
            <person name="Civetta A."/>
            <person name="Clifton S.W."/>
            <person name="Comeron J.M."/>
            <person name="Costello J.C."/>
            <person name="Coyne J.A."/>
            <person name="Daub J."/>
            <person name="David R.G."/>
            <person name="Delcher A.L."/>
            <person name="Delehaunty K."/>
            <person name="Do C.B."/>
            <person name="Ebling H."/>
            <person name="Edwards K."/>
            <person name="Eickbush T."/>
            <person name="Evans J.D."/>
            <person name="Filipski A."/>
            <person name="Findeiss S."/>
            <person name="Freyhult E."/>
            <person name="Fulton L."/>
            <person name="Fulton R."/>
            <person name="Garcia A.C."/>
            <person name="Gardiner A."/>
            <person name="Garfield D.A."/>
            <person name="Garvin B.E."/>
            <person name="Gibson G."/>
            <person name="Gilbert D."/>
            <person name="Gnerre S."/>
            <person name="Godfrey J."/>
            <person name="Good R."/>
            <person name="Gotea V."/>
            <person name="Gravely B."/>
            <person name="Greenberg A.J."/>
            <person name="Griffiths-Jones S."/>
            <person name="Gross S."/>
            <person name="Guigo R."/>
            <person name="Gustafson E.A."/>
            <person name="Haerty W."/>
            <person name="Hahn M.W."/>
            <person name="Halligan D.L."/>
            <person name="Halpern A.L."/>
            <person name="Halter G.M."/>
            <person name="Han M.V."/>
            <person name="Heger A."/>
            <person name="Hillier L."/>
            <person name="Hinrichs A.S."/>
            <person name="Holmes I."/>
            <person name="Hoskins R.A."/>
            <person name="Hubisz M.J."/>
            <person name="Hultmark D."/>
            <person name="Huntley M.A."/>
            <person name="Jaffe D.B."/>
            <person name="Jagadeeshan S."/>
            <person name="Jeck W.R."/>
            <person name="Johnson J."/>
            <person name="Jones C.D."/>
            <person name="Jordan W.C."/>
            <person name="Karpen G.H."/>
            <person name="Kataoka E."/>
            <person name="Keightley P.D."/>
            <person name="Kheradpour P."/>
            <person name="Kirkness E.F."/>
            <person name="Koerich L.B."/>
            <person name="Kristiansen K."/>
            <person name="Kudrna D."/>
            <person name="Kulathinal R.J."/>
            <person name="Kumar S."/>
            <person name="Kwok R."/>
            <person name="Lander E."/>
            <person name="Langley C.H."/>
            <person name="Lapoint R."/>
            <person name="Lazzaro B.P."/>
            <person name="Lee S.J."/>
            <person name="Levesque L."/>
            <person name="Li R."/>
            <person name="Lin C.F."/>
            <person name="Lin M.F."/>
            <person name="Lindblad-Toh K."/>
            <person name="Llopart A."/>
            <person name="Long M."/>
            <person name="Low L."/>
            <person name="Lozovsky E."/>
            <person name="Lu J."/>
            <person name="Luo M."/>
            <person name="Machado C.A."/>
            <person name="Makalowski W."/>
            <person name="Marzo M."/>
            <person name="Matsuda M."/>
            <person name="Matzkin L."/>
            <person name="McAllister B."/>
            <person name="McBride C.S."/>
            <person name="McKernan B."/>
            <person name="McKernan K."/>
            <person name="Mendez-Lago M."/>
            <person name="Minx P."/>
            <person name="Mollenhauer M.U."/>
            <person name="Montooth K."/>
            <person name="Mount S.M."/>
            <person name="Mu X."/>
            <person name="Myers E."/>
            <person name="Negre B."/>
            <person name="Newfeld S."/>
            <person name="Nielsen R."/>
            <person name="Noor M.A."/>
            <person name="O'Grady P."/>
            <person name="Pachter L."/>
            <person name="Papaceit M."/>
            <person name="Parisi M.J."/>
            <person name="Parisi M."/>
            <person name="Parts L."/>
            <person name="Pedersen J.S."/>
            <person name="Pesole G."/>
            <person name="Phillippy A.M."/>
            <person name="Ponting C.P."/>
            <person name="Pop M."/>
            <person name="Porcelli D."/>
            <person name="Powell J.R."/>
            <person name="Prohaska S."/>
            <person name="Pruitt K."/>
            <person name="Puig M."/>
            <person name="Quesneville H."/>
            <person name="Ram K.R."/>
            <person name="Rand D."/>
            <person name="Rasmussen M.D."/>
            <person name="Reed L.K."/>
            <person name="Reenan R."/>
            <person name="Reily A."/>
            <person name="Remington K.A."/>
            <person name="Rieger T.T."/>
            <person name="Ritchie M.G."/>
            <person name="Robin C."/>
            <person name="Rogers Y.H."/>
            <person name="Rohde C."/>
            <person name="Rozas J."/>
            <person name="Rubenfield M.J."/>
            <person name="Ruiz A."/>
            <person name="Russo S."/>
            <person name="Salzberg S.L."/>
            <person name="Sanchez-Gracia A."/>
            <person name="Saranga D.J."/>
            <person name="Sato H."/>
            <person name="Schaeffer S.W."/>
            <person name="Schatz M.C."/>
            <person name="Schlenke T."/>
            <person name="Schwartz R."/>
            <person name="Segarra C."/>
            <person name="Singh R.S."/>
            <person name="Sirot L."/>
            <person name="Sirota M."/>
            <person name="Sisneros N.B."/>
            <person name="Smith C.D."/>
            <person name="Smith T.F."/>
            <person name="Spieth J."/>
            <person name="Stage D.E."/>
            <person name="Stark A."/>
            <person name="Stephan W."/>
            <person name="Strausberg R.L."/>
            <person name="Strempel S."/>
            <person name="Sturgill D."/>
            <person name="Sutton G."/>
            <person name="Sutton G.G."/>
            <person name="Tao W."/>
            <person name="Teichmann S."/>
            <person name="Tobari Y.N."/>
            <person name="Tomimura Y."/>
            <person name="Tsolas J.M."/>
            <person name="Valente V.L."/>
            <person name="Venter E."/>
            <person name="Venter J.C."/>
            <person name="Vicario S."/>
            <person name="Vieira F.G."/>
            <person name="Vilella A.J."/>
            <person name="Villasante A."/>
            <person name="Walenz B."/>
            <person name="Wang J."/>
            <person name="Wasserman M."/>
            <person name="Watts T."/>
            <person name="Wilson D."/>
            <person name="Wilson R.K."/>
            <person name="Wing R.A."/>
            <person name="Wolfner M.F."/>
            <person name="Wong A."/>
            <person name="Wong G.K."/>
            <person name="Wu C.I."/>
            <person name="Wu G."/>
            <person name="Yamamoto D."/>
            <person name="Yang H.P."/>
            <person name="Yang S.P."/>
            <person name="Yorke J.A."/>
            <person name="Yoshida K."/>
            <person name="Zdobnov E."/>
            <person name="Zhang P."/>
            <person name="Zhang Y."/>
            <person name="Zimin A.V."/>
            <person name="Baldwin J."/>
            <person name="Abdouelleil A."/>
            <person name="Abdulkadir J."/>
            <person name="Abebe A."/>
            <person name="Abera B."/>
            <person name="Abreu J."/>
            <person name="Acer S.C."/>
            <person name="Aftuck L."/>
            <person name="Alexander A."/>
            <person name="An P."/>
            <person name="Anderson E."/>
            <person name="Anderson S."/>
            <person name="Arachi H."/>
            <person name="Azer M."/>
            <person name="Bachantsang P."/>
            <person name="Barry A."/>
            <person name="Bayul T."/>
            <person name="Berlin A."/>
            <person name="Bessette D."/>
            <person name="Bloom T."/>
            <person name="Blye J."/>
            <person name="Boguslavskiy L."/>
            <person name="Bonnet C."/>
            <person name="Boukhgalter B."/>
            <person name="Bourzgui I."/>
            <person name="Brown A."/>
            <person name="Cahill P."/>
            <person name="Channer S."/>
            <person name="Cheshatsang Y."/>
            <person name="Chuda L."/>
            <person name="Citroen M."/>
            <person name="Collymore A."/>
            <person name="Cooke P."/>
            <person name="Costello M."/>
            <person name="D'Aco K."/>
            <person name="Daza R."/>
            <person name="De Haan G."/>
            <person name="DeGray S."/>
            <person name="DeMaso C."/>
            <person name="Dhargay N."/>
            <person name="Dooley K."/>
            <person name="Dooley E."/>
            <person name="Doricent M."/>
            <person name="Dorje P."/>
            <person name="Dorjee K."/>
            <person name="Dupes A."/>
            <person name="Elong R."/>
            <person name="Falk J."/>
            <person name="Farina A."/>
            <person name="Faro S."/>
            <person name="Ferguson D."/>
            <person name="Fisher S."/>
            <person name="Foley C.D."/>
            <person name="Franke A."/>
            <person name="Friedrich D."/>
            <person name="Gadbois L."/>
            <person name="Gearin G."/>
            <person name="Gearin C.R."/>
            <person name="Giannoukos G."/>
            <person name="Goode T."/>
            <person name="Graham J."/>
            <person name="Grandbois E."/>
            <person name="Grewal S."/>
            <person name="Gyaltsen K."/>
            <person name="Hafez N."/>
            <person name="Hagos B."/>
            <person name="Hall J."/>
            <person name="Henson C."/>
            <person name="Hollinger A."/>
            <person name="Honan T."/>
            <person name="Huard M.D."/>
            <person name="Hughes L."/>
            <person name="Hurhula B."/>
            <person name="Husby M.E."/>
            <person name="Kamat A."/>
            <person name="Kanga B."/>
            <person name="Kashin S."/>
            <person name="Khazanovich D."/>
            <person name="Kisner P."/>
            <person name="Lance K."/>
            <person name="Lara M."/>
            <person name="Lee W."/>
            <person name="Lennon N."/>
            <person name="Letendre F."/>
            <person name="LeVine R."/>
            <person name="Lipovsky A."/>
            <person name="Liu X."/>
            <person name="Liu J."/>
            <person name="Liu S."/>
            <person name="Lokyitsang T."/>
            <person name="Lokyitsang Y."/>
            <person name="Lubonja R."/>
            <person name="Lui A."/>
            <person name="MacDonald P."/>
            <person name="Magnisalis V."/>
            <person name="Maru K."/>
            <person name="Matthews C."/>
            <person name="McCusker W."/>
            <person name="McDonough S."/>
            <person name="Mehta T."/>
            <person name="Meldrim J."/>
            <person name="Meneus L."/>
            <person name="Mihai O."/>
            <person name="Mihalev A."/>
            <person name="Mihova T."/>
            <person name="Mittelman R."/>
            <person name="Mlenga V."/>
            <person name="Montmayeur A."/>
            <person name="Mulrain L."/>
            <person name="Navidi A."/>
            <person name="Naylor J."/>
            <person name="Negash T."/>
            <person name="Nguyen T."/>
            <person name="Nguyen N."/>
            <person name="Nicol R."/>
            <person name="Norbu C."/>
            <person name="Norbu N."/>
            <person name="Novod N."/>
            <person name="O'Neill B."/>
            <person name="Osman S."/>
            <person name="Markiewicz E."/>
            <person name="Oyono O.L."/>
            <person name="Patti C."/>
            <person name="Phunkhang P."/>
            <person name="Pierre F."/>
            <person name="Priest M."/>
            <person name="Raghuraman S."/>
            <person name="Rege F."/>
            <person name="Reyes R."/>
            <person name="Rise C."/>
            <person name="Rogov P."/>
            <person name="Ross K."/>
            <person name="Ryan E."/>
            <person name="Settipalli S."/>
            <person name="Shea T."/>
            <person name="Sherpa N."/>
            <person name="Shi L."/>
            <person name="Shih D."/>
            <person name="Sparrow T."/>
            <person name="Spaulding J."/>
            <person name="Stalker J."/>
            <person name="Stange-Thomann N."/>
            <person name="Stavropoulos S."/>
            <person name="Stone C."/>
            <person name="Strader C."/>
            <person name="Tesfaye S."/>
            <person name="Thomson T."/>
            <person name="Thoulutsang Y."/>
            <person name="Thoulutsang D."/>
            <person name="Topham K."/>
            <person name="Topping I."/>
            <person name="Tsamla T."/>
            <person name="Vassiliev H."/>
            <person name="Vo A."/>
            <person name="Wangchuk T."/>
            <person name="Wangdi T."/>
            <person name="Weiand M."/>
            <person name="Wilkinson J."/>
            <person name="Wilson A."/>
            <person name="Yadav S."/>
            <person name="Young G."/>
            <person name="Yu Q."/>
            <person name="Zembek L."/>
            <person name="Zhong D."/>
            <person name="Zimmer A."/>
            <person name="Zwirko Z."/>
            <person name="Jaffe D.B."/>
            <person name="Alvarez P."/>
            <person name="Brockman W."/>
            <person name="Butler J."/>
            <person name="Chin C."/>
            <person name="Gnerre S."/>
            <person name="Grabherr M."/>
            <person name="Kleber M."/>
            <person name="Mauceli E."/>
            <person name="MacCallum I."/>
        </authorList>
    </citation>
    <scope>NUCLEOTIDE SEQUENCE [LARGE SCALE GENOMIC DNA]</scope>
    <source>
        <strain evidence="5">Tucson 15287-2541.00</strain>
    </source>
</reference>
<evidence type="ECO:0000256" key="1">
    <source>
        <dbReference type="SAM" id="MobiDB-lite"/>
    </source>
</evidence>
<dbReference type="HOGENOM" id="CLU_084589_0_0_1"/>
<feature type="compositionally biased region" description="Acidic residues" evidence="1">
    <location>
        <begin position="246"/>
        <end position="261"/>
    </location>
</feature>
<feature type="domain" description="DUF7775" evidence="3">
    <location>
        <begin position="2"/>
        <end position="140"/>
    </location>
</feature>
<dbReference type="InParanoid" id="B4IXW3"/>
<proteinExistence type="predicted"/>
<dbReference type="PANTHER" id="PTHR41152">
    <property type="entry name" value="AT26438P-RELATED"/>
    <property type="match status" value="1"/>
</dbReference>
<dbReference type="Pfam" id="PF24985">
    <property type="entry name" value="DUF7775"/>
    <property type="match status" value="1"/>
</dbReference>
<protein>
    <submittedName>
        <fullName evidence="4">GH16269</fullName>
    </submittedName>
</protein>
<feature type="transmembrane region" description="Helical" evidence="2">
    <location>
        <begin position="70"/>
        <end position="91"/>
    </location>
</feature>
<feature type="transmembrane region" description="Helical" evidence="2">
    <location>
        <begin position="7"/>
        <end position="31"/>
    </location>
</feature>
<evidence type="ECO:0000259" key="3">
    <source>
        <dbReference type="Pfam" id="PF24985"/>
    </source>
</evidence>
<keyword evidence="5" id="KW-1185">Reference proteome</keyword>
<dbReference type="Proteomes" id="UP000001070">
    <property type="component" value="Unassembled WGS sequence"/>
</dbReference>
<organism evidence="5">
    <name type="scientific">Drosophila grimshawi</name>
    <name type="common">Hawaiian fruit fly</name>
    <name type="synonym">Idiomyia grimshawi</name>
    <dbReference type="NCBI Taxonomy" id="7222"/>
    <lineage>
        <taxon>Eukaryota</taxon>
        <taxon>Metazoa</taxon>
        <taxon>Ecdysozoa</taxon>
        <taxon>Arthropoda</taxon>
        <taxon>Hexapoda</taxon>
        <taxon>Insecta</taxon>
        <taxon>Pterygota</taxon>
        <taxon>Neoptera</taxon>
        <taxon>Endopterygota</taxon>
        <taxon>Diptera</taxon>
        <taxon>Brachycera</taxon>
        <taxon>Muscomorpha</taxon>
        <taxon>Ephydroidea</taxon>
        <taxon>Drosophilidae</taxon>
        <taxon>Drosophila</taxon>
        <taxon>Hawaiian Drosophila</taxon>
    </lineage>
</organism>
<keyword evidence="2" id="KW-0472">Membrane</keyword>
<dbReference type="InterPro" id="IPR056677">
    <property type="entry name" value="DUF7775"/>
</dbReference>
<dbReference type="EMBL" id="CH916366">
    <property type="protein sequence ID" value="EDV96484.1"/>
    <property type="molecule type" value="Genomic_DNA"/>
</dbReference>
<evidence type="ECO:0000313" key="4">
    <source>
        <dbReference type="EMBL" id="EDV96484.1"/>
    </source>
</evidence>
<evidence type="ECO:0000256" key="2">
    <source>
        <dbReference type="SAM" id="Phobius"/>
    </source>
</evidence>
<feature type="transmembrane region" description="Helical" evidence="2">
    <location>
        <begin position="37"/>
        <end position="58"/>
    </location>
</feature>
<dbReference type="eggNOG" id="ENOG502RTK0">
    <property type="taxonomic scope" value="Eukaryota"/>
</dbReference>